<gene>
    <name evidence="1" type="ORF">PK35_02145</name>
</gene>
<dbReference type="PATRIC" id="fig|1382798.3.peg.433"/>
<dbReference type="Proteomes" id="UP000032361">
    <property type="component" value="Unassembled WGS sequence"/>
</dbReference>
<sequence>MTSNLRFNTYFIKKNVIMNTHFCKVGKIKPNLNKFLSLKELETKIENFVEDVSKLDLKQAITKLS</sequence>
<comment type="caution">
    <text evidence="1">The sequence shown here is derived from an EMBL/GenBank/DDBJ whole genome shotgun (WGS) entry which is preliminary data.</text>
</comment>
<name>A0A0D7W6E1_9FLAO</name>
<accession>A0A0D7W6E1</accession>
<evidence type="ECO:0000313" key="2">
    <source>
        <dbReference type="Proteomes" id="UP000032361"/>
    </source>
</evidence>
<protein>
    <submittedName>
        <fullName evidence="1">Uncharacterized protein</fullName>
    </submittedName>
</protein>
<evidence type="ECO:0000313" key="1">
    <source>
        <dbReference type="EMBL" id="KJD34604.1"/>
    </source>
</evidence>
<reference evidence="1 2" key="1">
    <citation type="journal article" date="2015" name="Antonie Van Leeuwenhoek">
        <title>Tamlana nanhaiensis sp. nov., isolated from surface seawater collected from the South China Sea.</title>
        <authorList>
            <person name="Liu X."/>
            <person name="Lai Q."/>
            <person name="Du Y."/>
            <person name="Li G."/>
            <person name="Sun F."/>
            <person name="Shao Z."/>
        </authorList>
    </citation>
    <scope>NUCLEOTIDE SEQUENCE [LARGE SCALE GENOMIC DNA]</scope>
    <source>
        <strain evidence="1 2">FHC16</strain>
    </source>
</reference>
<proteinExistence type="predicted"/>
<dbReference type="STRING" id="1382798.PK35_02145"/>
<dbReference type="EMBL" id="JTDV01000001">
    <property type="protein sequence ID" value="KJD34604.1"/>
    <property type="molecule type" value="Genomic_DNA"/>
</dbReference>
<keyword evidence="2" id="KW-1185">Reference proteome</keyword>
<dbReference type="AlphaFoldDB" id="A0A0D7W6E1"/>
<organism evidence="1 2">
    <name type="scientific">Neotamlana nanhaiensis</name>
    <dbReference type="NCBI Taxonomy" id="1382798"/>
    <lineage>
        <taxon>Bacteria</taxon>
        <taxon>Pseudomonadati</taxon>
        <taxon>Bacteroidota</taxon>
        <taxon>Flavobacteriia</taxon>
        <taxon>Flavobacteriales</taxon>
        <taxon>Flavobacteriaceae</taxon>
        <taxon>Neotamlana</taxon>
    </lineage>
</organism>